<comment type="caution">
    <text evidence="7">The sequence shown here is derived from an EMBL/GenBank/DDBJ whole genome shotgun (WGS) entry which is preliminary data.</text>
</comment>
<feature type="transmembrane region" description="Helical" evidence="6">
    <location>
        <begin position="309"/>
        <end position="327"/>
    </location>
</feature>
<keyword evidence="8" id="KW-1185">Reference proteome</keyword>
<keyword evidence="4 6" id="KW-1133">Transmembrane helix</keyword>
<evidence type="ECO:0000256" key="4">
    <source>
        <dbReference type="ARBA" id="ARBA00022989"/>
    </source>
</evidence>
<evidence type="ECO:0000256" key="5">
    <source>
        <dbReference type="ARBA" id="ARBA00023136"/>
    </source>
</evidence>
<dbReference type="OrthoDB" id="8477889at2"/>
<dbReference type="InterPro" id="IPR005495">
    <property type="entry name" value="LptG/LptF_permease"/>
</dbReference>
<evidence type="ECO:0000256" key="1">
    <source>
        <dbReference type="ARBA" id="ARBA00004651"/>
    </source>
</evidence>
<dbReference type="AlphaFoldDB" id="A0A135HX33"/>
<reference evidence="7 8" key="1">
    <citation type="submission" date="2015-11" db="EMBL/GenBank/DDBJ databases">
        <title>Draft genome sequence of Paramesorhizobium deserti A-3-E, a strain highly resistant to diverse beta-lactam antibiotics.</title>
        <authorList>
            <person name="Lv R."/>
            <person name="Yang X."/>
            <person name="Fang N."/>
            <person name="Guo J."/>
            <person name="Luo X."/>
            <person name="Peng F."/>
            <person name="Yang R."/>
            <person name="Cui Y."/>
            <person name="Fang C."/>
            <person name="Song Y."/>
        </authorList>
    </citation>
    <scope>NUCLEOTIDE SEQUENCE [LARGE SCALE GENOMIC DNA]</scope>
    <source>
        <strain evidence="7 8">A-3-E</strain>
    </source>
</reference>
<dbReference type="STRING" id="1494590.ATN84_10515"/>
<evidence type="ECO:0000256" key="3">
    <source>
        <dbReference type="ARBA" id="ARBA00022692"/>
    </source>
</evidence>
<dbReference type="InterPro" id="IPR030922">
    <property type="entry name" value="LptF"/>
</dbReference>
<feature type="transmembrane region" description="Helical" evidence="6">
    <location>
        <begin position="339"/>
        <end position="357"/>
    </location>
</feature>
<organism evidence="7 8">
    <name type="scientific">Paramesorhizobium deserti</name>
    <dbReference type="NCBI Taxonomy" id="1494590"/>
    <lineage>
        <taxon>Bacteria</taxon>
        <taxon>Pseudomonadati</taxon>
        <taxon>Pseudomonadota</taxon>
        <taxon>Alphaproteobacteria</taxon>
        <taxon>Hyphomicrobiales</taxon>
        <taxon>Phyllobacteriaceae</taxon>
        <taxon>Paramesorhizobium</taxon>
    </lineage>
</organism>
<dbReference type="EMBL" id="LNTU01000012">
    <property type="protein sequence ID" value="KXF77753.1"/>
    <property type="molecule type" value="Genomic_DNA"/>
</dbReference>
<feature type="transmembrane region" description="Helical" evidence="6">
    <location>
        <begin position="50"/>
        <end position="73"/>
    </location>
</feature>
<keyword evidence="3 6" id="KW-0812">Transmembrane</keyword>
<comment type="subcellular location">
    <subcellularLocation>
        <location evidence="1">Cell membrane</location>
        <topology evidence="1">Multi-pass membrane protein</topology>
    </subcellularLocation>
</comment>
<dbReference type="NCBIfam" id="TIGR04407">
    <property type="entry name" value="LptF_YjgP"/>
    <property type="match status" value="1"/>
</dbReference>
<dbReference type="Pfam" id="PF03739">
    <property type="entry name" value="LptF_LptG"/>
    <property type="match status" value="1"/>
</dbReference>
<dbReference type="GO" id="GO:0015920">
    <property type="term" value="P:lipopolysaccharide transport"/>
    <property type="evidence" value="ECO:0007669"/>
    <property type="project" value="TreeGrafter"/>
</dbReference>
<evidence type="ECO:0000256" key="2">
    <source>
        <dbReference type="ARBA" id="ARBA00022475"/>
    </source>
</evidence>
<accession>A0A135HX33</accession>
<dbReference type="PANTHER" id="PTHR33529:SF6">
    <property type="entry name" value="YJGP_YJGQ FAMILY PERMEASE"/>
    <property type="match status" value="1"/>
</dbReference>
<dbReference type="PANTHER" id="PTHR33529">
    <property type="entry name" value="SLR0882 PROTEIN-RELATED"/>
    <property type="match status" value="1"/>
</dbReference>
<keyword evidence="5 6" id="KW-0472">Membrane</keyword>
<feature type="transmembrane region" description="Helical" evidence="6">
    <location>
        <begin position="279"/>
        <end position="297"/>
    </location>
</feature>
<gene>
    <name evidence="7" type="ORF">ATN84_10515</name>
</gene>
<feature type="transmembrane region" description="Helical" evidence="6">
    <location>
        <begin position="12"/>
        <end position="30"/>
    </location>
</feature>
<dbReference type="GO" id="GO:0055085">
    <property type="term" value="P:transmembrane transport"/>
    <property type="evidence" value="ECO:0007669"/>
    <property type="project" value="InterPro"/>
</dbReference>
<name>A0A135HX33_9HYPH</name>
<dbReference type="Proteomes" id="UP000070107">
    <property type="component" value="Unassembled WGS sequence"/>
</dbReference>
<sequence>MKLIELYILRRVALMFFAVLSAAVGITWTVQVLQRINFLTTSGQTFQTILQFSSLLLPSVIPLVMPFALVIAITQTLSTMNQDSELVVINAAGSPRSAVLRPILLLAAAISIVSFLVANFVDPYARLNMREMIADASADLINVVIQEGTFRQFGDNLYVQIAERKENGEIGGLFIADSRDPNIDLIYYAVDGYVARAGNTDVLLMQNGEVQRRDVKTGNVSIIKFNTYAFDLSEFAAAADETVIYAKDRPLDYLLNPDPNDPQYQRKPMRFTAELHKRFTEWLYPLVFALIALAVAGDSRSYREARISASFTAITLSLAVYWAGYFAGERADKSSDYIYLMYAIPLGVSLLAIYMLATGRRMSMPAKWSDMLQDRFEALQRFAADLSARLWGLRHNRTGGRS</sequence>
<keyword evidence="2" id="KW-1003">Cell membrane</keyword>
<protein>
    <submittedName>
        <fullName evidence="7">LPS export ABC transporter permease LptF</fullName>
    </submittedName>
</protein>
<feature type="transmembrane region" description="Helical" evidence="6">
    <location>
        <begin position="103"/>
        <end position="121"/>
    </location>
</feature>
<dbReference type="GO" id="GO:0043190">
    <property type="term" value="C:ATP-binding cassette (ABC) transporter complex"/>
    <property type="evidence" value="ECO:0007669"/>
    <property type="project" value="InterPro"/>
</dbReference>
<evidence type="ECO:0000313" key="8">
    <source>
        <dbReference type="Proteomes" id="UP000070107"/>
    </source>
</evidence>
<dbReference type="RefSeq" id="WP_068881938.1">
    <property type="nucleotide sequence ID" value="NZ_LNTU01000012.1"/>
</dbReference>
<evidence type="ECO:0000313" key="7">
    <source>
        <dbReference type="EMBL" id="KXF77753.1"/>
    </source>
</evidence>
<evidence type="ECO:0000256" key="6">
    <source>
        <dbReference type="SAM" id="Phobius"/>
    </source>
</evidence>
<proteinExistence type="predicted"/>